<organism evidence="11 12">
    <name type="scientific">Candidatus Nomurabacteria bacterium CG1_02_47_685</name>
    <dbReference type="NCBI Taxonomy" id="1805282"/>
    <lineage>
        <taxon>Bacteria</taxon>
        <taxon>Candidatus Nomuraibacteriota</taxon>
    </lineage>
</organism>
<evidence type="ECO:0000256" key="2">
    <source>
        <dbReference type="ARBA" id="ARBA00007599"/>
    </source>
</evidence>
<evidence type="ECO:0000256" key="4">
    <source>
        <dbReference type="ARBA" id="ARBA00022490"/>
    </source>
</evidence>
<keyword evidence="6" id="KW-0479">Metal-binding</keyword>
<dbReference type="GO" id="GO:0002949">
    <property type="term" value="P:tRNA threonylcarbamoyladenosine modification"/>
    <property type="evidence" value="ECO:0007669"/>
    <property type="project" value="InterPro"/>
</dbReference>
<dbReference type="InterPro" id="IPR003442">
    <property type="entry name" value="T6A_TsaE"/>
</dbReference>
<gene>
    <name evidence="11" type="ORF">AUJ44_01510</name>
</gene>
<evidence type="ECO:0000256" key="8">
    <source>
        <dbReference type="ARBA" id="ARBA00022840"/>
    </source>
</evidence>
<dbReference type="PANTHER" id="PTHR33540:SF2">
    <property type="entry name" value="TRNA THREONYLCARBAMOYLADENOSINE BIOSYNTHESIS PROTEIN TSAE"/>
    <property type="match status" value="1"/>
</dbReference>
<evidence type="ECO:0000256" key="7">
    <source>
        <dbReference type="ARBA" id="ARBA00022741"/>
    </source>
</evidence>
<comment type="subcellular location">
    <subcellularLocation>
        <location evidence="1">Cytoplasm</location>
    </subcellularLocation>
</comment>
<sequence>MASYFIHNTDEMRLFAAFFLGIIQAVGEKTRAIVVCLYGDLGAGKTTFVKSVVAHTGVSDVVTSPTFVIMKQYRIPVAAYRFKKIIHIDAYRLTERNDMDVLGWREIERDPDSLIFIEWPTRVKDFLPEDALKIHFEFVDEKTREIIIDQELPYQKKKNLTNEKIQQEKNNCNS</sequence>
<accession>A0A1J4VEE5</accession>
<dbReference type="AlphaFoldDB" id="A0A1J4VEE5"/>
<dbReference type="GO" id="GO:0046872">
    <property type="term" value="F:metal ion binding"/>
    <property type="evidence" value="ECO:0007669"/>
    <property type="project" value="UniProtKB-KW"/>
</dbReference>
<evidence type="ECO:0000256" key="3">
    <source>
        <dbReference type="ARBA" id="ARBA00019010"/>
    </source>
</evidence>
<dbReference type="Pfam" id="PF02367">
    <property type="entry name" value="TsaE"/>
    <property type="match status" value="1"/>
</dbReference>
<dbReference type="SUPFAM" id="SSF52540">
    <property type="entry name" value="P-loop containing nucleoside triphosphate hydrolases"/>
    <property type="match status" value="1"/>
</dbReference>
<keyword evidence="8" id="KW-0067">ATP-binding</keyword>
<evidence type="ECO:0000256" key="10">
    <source>
        <dbReference type="ARBA" id="ARBA00032441"/>
    </source>
</evidence>
<comment type="caution">
    <text evidence="11">The sequence shown here is derived from an EMBL/GenBank/DDBJ whole genome shotgun (WGS) entry which is preliminary data.</text>
</comment>
<evidence type="ECO:0000313" key="11">
    <source>
        <dbReference type="EMBL" id="OIO32870.1"/>
    </source>
</evidence>
<dbReference type="GO" id="GO:0016740">
    <property type="term" value="F:transferase activity"/>
    <property type="evidence" value="ECO:0007669"/>
    <property type="project" value="UniProtKB-KW"/>
</dbReference>
<evidence type="ECO:0000313" key="12">
    <source>
        <dbReference type="Proteomes" id="UP000183206"/>
    </source>
</evidence>
<keyword evidence="5" id="KW-0819">tRNA processing</keyword>
<keyword evidence="4" id="KW-0963">Cytoplasm</keyword>
<evidence type="ECO:0000256" key="1">
    <source>
        <dbReference type="ARBA" id="ARBA00004496"/>
    </source>
</evidence>
<dbReference type="GO" id="GO:0005737">
    <property type="term" value="C:cytoplasm"/>
    <property type="evidence" value="ECO:0007669"/>
    <property type="project" value="UniProtKB-SubCell"/>
</dbReference>
<dbReference type="Gene3D" id="3.40.50.300">
    <property type="entry name" value="P-loop containing nucleotide triphosphate hydrolases"/>
    <property type="match status" value="1"/>
</dbReference>
<keyword evidence="7" id="KW-0547">Nucleotide-binding</keyword>
<dbReference type="Proteomes" id="UP000183206">
    <property type="component" value="Unassembled WGS sequence"/>
</dbReference>
<protein>
    <recommendedName>
        <fullName evidence="3">tRNA threonylcarbamoyladenosine biosynthesis protein TsaE</fullName>
    </recommendedName>
    <alternativeName>
        <fullName evidence="10">t(6)A37 threonylcarbamoyladenosine biosynthesis protein TsaE</fullName>
    </alternativeName>
</protein>
<name>A0A1J4VEE5_9BACT</name>
<proteinExistence type="inferred from homology"/>
<dbReference type="InterPro" id="IPR027417">
    <property type="entry name" value="P-loop_NTPase"/>
</dbReference>
<evidence type="ECO:0000256" key="6">
    <source>
        <dbReference type="ARBA" id="ARBA00022723"/>
    </source>
</evidence>
<dbReference type="PANTHER" id="PTHR33540">
    <property type="entry name" value="TRNA THREONYLCARBAMOYLADENOSINE BIOSYNTHESIS PROTEIN TSAE"/>
    <property type="match status" value="1"/>
</dbReference>
<comment type="similarity">
    <text evidence="2">Belongs to the TsaE family.</text>
</comment>
<keyword evidence="9" id="KW-0460">Magnesium</keyword>
<dbReference type="NCBIfam" id="TIGR00150">
    <property type="entry name" value="T6A_YjeE"/>
    <property type="match status" value="1"/>
</dbReference>
<evidence type="ECO:0000256" key="5">
    <source>
        <dbReference type="ARBA" id="ARBA00022694"/>
    </source>
</evidence>
<dbReference type="EMBL" id="MNVO01000025">
    <property type="protein sequence ID" value="OIO32870.1"/>
    <property type="molecule type" value="Genomic_DNA"/>
</dbReference>
<dbReference type="STRING" id="1805282.AUJ44_01510"/>
<reference evidence="11 12" key="1">
    <citation type="journal article" date="2016" name="Environ. Microbiol.">
        <title>Genomic resolution of a cold subsurface aquifer community provides metabolic insights for novel microbes adapted to high CO concentrations.</title>
        <authorList>
            <person name="Probst A.J."/>
            <person name="Castelle C.J."/>
            <person name="Singh A."/>
            <person name="Brown C.T."/>
            <person name="Anantharaman K."/>
            <person name="Sharon I."/>
            <person name="Hug L.A."/>
            <person name="Burstein D."/>
            <person name="Emerson J.B."/>
            <person name="Thomas B.C."/>
            <person name="Banfield J.F."/>
        </authorList>
    </citation>
    <scope>NUCLEOTIDE SEQUENCE [LARGE SCALE GENOMIC DNA]</scope>
    <source>
        <strain evidence="11">CG1_02_47_685</strain>
    </source>
</reference>
<keyword evidence="11" id="KW-0808">Transferase</keyword>
<dbReference type="GO" id="GO:0005524">
    <property type="term" value="F:ATP binding"/>
    <property type="evidence" value="ECO:0007669"/>
    <property type="project" value="UniProtKB-KW"/>
</dbReference>
<evidence type="ECO:0000256" key="9">
    <source>
        <dbReference type="ARBA" id="ARBA00022842"/>
    </source>
</evidence>